<feature type="transmembrane region" description="Helical" evidence="13">
    <location>
        <begin position="131"/>
        <end position="158"/>
    </location>
</feature>
<reference evidence="16" key="1">
    <citation type="submission" date="2022-07" db="EMBL/GenBank/DDBJ databases">
        <title>Phylogenomic reconstructions and comparative analyses of Kickxellomycotina fungi.</title>
        <authorList>
            <person name="Reynolds N.K."/>
            <person name="Stajich J.E."/>
            <person name="Barry K."/>
            <person name="Grigoriev I.V."/>
            <person name="Crous P."/>
            <person name="Smith M.E."/>
        </authorList>
    </citation>
    <scope>NUCLEOTIDE SEQUENCE</scope>
    <source>
        <strain evidence="16">NRRL 1566</strain>
    </source>
</reference>
<evidence type="ECO:0000256" key="4">
    <source>
        <dbReference type="ARBA" id="ARBA00022692"/>
    </source>
</evidence>
<protein>
    <recommendedName>
        <fullName evidence="11">Iron-sulfur clusters transporter ATM1, mitochondrial</fullName>
    </recommendedName>
    <alternativeName>
        <fullName evidence="12">Iron-sulfur clusters transporter atm1, mitochondrial</fullName>
    </alternativeName>
</protein>
<evidence type="ECO:0000256" key="6">
    <source>
        <dbReference type="ARBA" id="ARBA00022840"/>
    </source>
</evidence>
<evidence type="ECO:0000256" key="10">
    <source>
        <dbReference type="ARBA" id="ARBA00024363"/>
    </source>
</evidence>
<dbReference type="InterPro" id="IPR011527">
    <property type="entry name" value="ABC1_TM_dom"/>
</dbReference>
<evidence type="ECO:0000256" key="3">
    <source>
        <dbReference type="ARBA" id="ARBA00022448"/>
    </source>
</evidence>
<dbReference type="InterPro" id="IPR039421">
    <property type="entry name" value="Type_1_exporter"/>
</dbReference>
<dbReference type="InterPro" id="IPR003593">
    <property type="entry name" value="AAA+_ATPase"/>
</dbReference>
<dbReference type="PROSITE" id="PS50893">
    <property type="entry name" value="ABC_TRANSPORTER_2"/>
    <property type="match status" value="1"/>
</dbReference>
<dbReference type="GO" id="GO:0140359">
    <property type="term" value="F:ABC-type transporter activity"/>
    <property type="evidence" value="ECO:0007669"/>
    <property type="project" value="InterPro"/>
</dbReference>
<feature type="transmembrane region" description="Helical" evidence="13">
    <location>
        <begin position="254"/>
        <end position="276"/>
    </location>
</feature>
<dbReference type="Pfam" id="PF00664">
    <property type="entry name" value="ABC_membrane"/>
    <property type="match status" value="1"/>
</dbReference>
<evidence type="ECO:0000259" key="14">
    <source>
        <dbReference type="PROSITE" id="PS50893"/>
    </source>
</evidence>
<keyword evidence="5" id="KW-0547">Nucleotide-binding</keyword>
<feature type="transmembrane region" description="Helical" evidence="13">
    <location>
        <begin position="164"/>
        <end position="185"/>
    </location>
</feature>
<dbReference type="PROSITE" id="PS00211">
    <property type="entry name" value="ABC_TRANSPORTER_1"/>
    <property type="match status" value="1"/>
</dbReference>
<dbReference type="GO" id="GO:0016887">
    <property type="term" value="F:ATP hydrolysis activity"/>
    <property type="evidence" value="ECO:0007669"/>
    <property type="project" value="InterPro"/>
</dbReference>
<dbReference type="SUPFAM" id="SSF52540">
    <property type="entry name" value="P-loop containing nucleoside triphosphate hydrolases"/>
    <property type="match status" value="1"/>
</dbReference>
<evidence type="ECO:0000256" key="2">
    <source>
        <dbReference type="ARBA" id="ARBA00011738"/>
    </source>
</evidence>
<evidence type="ECO:0000259" key="15">
    <source>
        <dbReference type="PROSITE" id="PS50929"/>
    </source>
</evidence>
<dbReference type="GO" id="GO:0005743">
    <property type="term" value="C:mitochondrial inner membrane"/>
    <property type="evidence" value="ECO:0007669"/>
    <property type="project" value="UniProtKB-SubCell"/>
</dbReference>
<proteinExistence type="inferred from homology"/>
<keyword evidence="8 13" id="KW-1133">Transmembrane helix</keyword>
<accession>A0A9W8IE31</accession>
<feature type="transmembrane region" description="Helical" evidence="13">
    <location>
        <begin position="50"/>
        <end position="70"/>
    </location>
</feature>
<dbReference type="GO" id="GO:0140466">
    <property type="term" value="P:iron-sulfur cluster export from the mitochondrion"/>
    <property type="evidence" value="ECO:0007669"/>
    <property type="project" value="UniProtKB-ARBA"/>
</dbReference>
<feature type="transmembrane region" description="Helical" evidence="13">
    <location>
        <begin position="17"/>
        <end position="38"/>
    </location>
</feature>
<keyword evidence="6" id="KW-0067">ATP-binding</keyword>
<organism evidence="16 17">
    <name type="scientific">Coemansia brasiliensis</name>
    <dbReference type="NCBI Taxonomy" id="2650707"/>
    <lineage>
        <taxon>Eukaryota</taxon>
        <taxon>Fungi</taxon>
        <taxon>Fungi incertae sedis</taxon>
        <taxon>Zoopagomycota</taxon>
        <taxon>Kickxellomycotina</taxon>
        <taxon>Kickxellomycetes</taxon>
        <taxon>Kickxellales</taxon>
        <taxon>Kickxellaceae</taxon>
        <taxon>Coemansia</taxon>
    </lineage>
</organism>
<dbReference type="SMART" id="SM00382">
    <property type="entry name" value="AAA"/>
    <property type="match status" value="1"/>
</dbReference>
<dbReference type="Gene3D" id="3.40.50.300">
    <property type="entry name" value="P-loop containing nucleotide triphosphate hydrolases"/>
    <property type="match status" value="1"/>
</dbReference>
<comment type="subunit">
    <text evidence="2">Homodimer.</text>
</comment>
<name>A0A9W8IE31_9FUNG</name>
<gene>
    <name evidence="16" type="primary">ATM1</name>
    <name evidence="16" type="ORF">IWW36_000246</name>
</gene>
<comment type="caution">
    <text evidence="16">The sequence shown here is derived from an EMBL/GenBank/DDBJ whole genome shotgun (WGS) entry which is preliminary data.</text>
</comment>
<dbReference type="SUPFAM" id="SSF90123">
    <property type="entry name" value="ABC transporter transmembrane region"/>
    <property type="match status" value="1"/>
</dbReference>
<dbReference type="EMBL" id="JANBUW010000002">
    <property type="protein sequence ID" value="KAJ2852617.1"/>
    <property type="molecule type" value="Genomic_DNA"/>
</dbReference>
<dbReference type="PANTHER" id="PTHR24221:SF402">
    <property type="entry name" value="IRON-SULFUR CLUSTERS TRANSPORTER ABCB7, MITOCHONDRIAL"/>
    <property type="match status" value="1"/>
</dbReference>
<dbReference type="CDD" id="cd18582">
    <property type="entry name" value="ABC_6TM_ATM1_ABCB7"/>
    <property type="match status" value="1"/>
</dbReference>
<comment type="subcellular location">
    <subcellularLocation>
        <location evidence="1">Mitochondrion inner membrane</location>
        <topology evidence="1">Multi-pass membrane protein</topology>
    </subcellularLocation>
</comment>
<dbReference type="Proteomes" id="UP001139887">
    <property type="component" value="Unassembled WGS sequence"/>
</dbReference>
<dbReference type="OrthoDB" id="6500128at2759"/>
<evidence type="ECO:0000256" key="13">
    <source>
        <dbReference type="SAM" id="Phobius"/>
    </source>
</evidence>
<evidence type="ECO:0000256" key="12">
    <source>
        <dbReference type="ARBA" id="ARBA00040792"/>
    </source>
</evidence>
<dbReference type="InterPro" id="IPR036640">
    <property type="entry name" value="ABC1_TM_sf"/>
</dbReference>
<evidence type="ECO:0000256" key="5">
    <source>
        <dbReference type="ARBA" id="ARBA00022741"/>
    </source>
</evidence>
<evidence type="ECO:0000313" key="16">
    <source>
        <dbReference type="EMBL" id="KAJ2852617.1"/>
    </source>
</evidence>
<keyword evidence="9 13" id="KW-0472">Membrane</keyword>
<keyword evidence="4 13" id="KW-0812">Transmembrane</keyword>
<evidence type="ECO:0000256" key="1">
    <source>
        <dbReference type="ARBA" id="ARBA00004448"/>
    </source>
</evidence>
<keyword evidence="7" id="KW-1278">Translocase</keyword>
<comment type="similarity">
    <text evidence="10">Belongs to the ABC transporter superfamily. ABCB family. Heavy Metal importer (TC 3.A.1.210) subfamily.</text>
</comment>
<dbReference type="AlphaFoldDB" id="A0A9W8IE31"/>
<feature type="domain" description="ABC transmembrane type-1" evidence="15">
    <location>
        <begin position="18"/>
        <end position="307"/>
    </location>
</feature>
<dbReference type="Gene3D" id="1.20.1560.10">
    <property type="entry name" value="ABC transporter type 1, transmembrane domain"/>
    <property type="match status" value="1"/>
</dbReference>
<feature type="domain" description="ABC transporter" evidence="14">
    <location>
        <begin position="339"/>
        <end position="575"/>
    </location>
</feature>
<evidence type="ECO:0000313" key="17">
    <source>
        <dbReference type="Proteomes" id="UP001139887"/>
    </source>
</evidence>
<dbReference type="PROSITE" id="PS50929">
    <property type="entry name" value="ABC_TM1F"/>
    <property type="match status" value="1"/>
</dbReference>
<dbReference type="Pfam" id="PF00005">
    <property type="entry name" value="ABC_tran"/>
    <property type="match status" value="1"/>
</dbReference>
<evidence type="ECO:0000256" key="9">
    <source>
        <dbReference type="ARBA" id="ARBA00023136"/>
    </source>
</evidence>
<dbReference type="FunFam" id="1.20.1560.10:FF:000004">
    <property type="entry name" value="ATP-binding cassette sub-family B member 7"/>
    <property type="match status" value="1"/>
</dbReference>
<keyword evidence="17" id="KW-1185">Reference proteome</keyword>
<dbReference type="InterPro" id="IPR003439">
    <property type="entry name" value="ABC_transporter-like_ATP-bd"/>
</dbReference>
<evidence type="ECO:0000256" key="11">
    <source>
        <dbReference type="ARBA" id="ARBA00039906"/>
    </source>
</evidence>
<evidence type="ECO:0000256" key="8">
    <source>
        <dbReference type="ARBA" id="ARBA00022989"/>
    </source>
</evidence>
<dbReference type="PANTHER" id="PTHR24221">
    <property type="entry name" value="ATP-BINDING CASSETTE SUB-FAMILY B"/>
    <property type="match status" value="1"/>
</dbReference>
<dbReference type="GO" id="GO:0005524">
    <property type="term" value="F:ATP binding"/>
    <property type="evidence" value="ECO:0007669"/>
    <property type="project" value="UniProtKB-KW"/>
</dbReference>
<dbReference type="FunFam" id="3.40.50.300:FF:000186">
    <property type="entry name" value="ATP-binding cassette sub-family B member 7, mitochondrial"/>
    <property type="match status" value="1"/>
</dbReference>
<evidence type="ECO:0000256" key="7">
    <source>
        <dbReference type="ARBA" id="ARBA00022967"/>
    </source>
</evidence>
<dbReference type="InterPro" id="IPR027417">
    <property type="entry name" value="P-loop_NTPase"/>
</dbReference>
<sequence length="587" mass="65027">MFKYVWPRDDWATKSRVIAALFLMLGSKLLNVQVPIIFKNVIDTLNIDVAATGGTLSTVATAMLIGYGAARLGATALQELRNAVFANVQQSAIRHLALNVFKHLLNLDIRFHLSRETGGLTRAIDRGTKGISFILSSMVIHMVPTLLEIGMVAGILAHKFGLEYAVVTVVTMSTYIVFTLAITQWRTRFRRDMNKADNQAATVAIDSLINYEAVKYFNAEKYQSQMYDHALAKYQQAALKTADSLAILNAGQNAIFSTALAIMMYMAAQGVMAGTMSVGDLVMVNGLVFQLSLPLNFLGSVYREMNQAVIDMDMLFNLEKVRPAIADGPNKLDLKGGSIRFNQVNFGYVKERPILRDLSFEIPPGSRVAFVGPSGCGKSTILRLLFRFYDPKTGNIEIDGQPLSQLQLESLRQSIGVVPQDMPLFNASVFQNIMYGNTSATPAEVYAAAQKANIHQTIQQWPQGYNTQVGERGLMISGGEKQRIALARALLKQPPILLFDEGTSALDVATEQSILSNIRRVLNQQQCTAIFIAHRLRTIMDVDVIYVLKDGQVVEHGTHAQLLQENGVYRNMWNLQEAQFSGHHHHK</sequence>
<keyword evidence="3" id="KW-0813">Transport</keyword>
<dbReference type="InterPro" id="IPR017871">
    <property type="entry name" value="ABC_transporter-like_CS"/>
</dbReference>
<dbReference type="GO" id="GO:0006879">
    <property type="term" value="P:intracellular iron ion homeostasis"/>
    <property type="evidence" value="ECO:0007669"/>
    <property type="project" value="TreeGrafter"/>
</dbReference>